<feature type="transmembrane region" description="Helical" evidence="6">
    <location>
        <begin position="83"/>
        <end position="113"/>
    </location>
</feature>
<keyword evidence="2" id="KW-0813">Transport</keyword>
<feature type="transmembrane region" description="Helical" evidence="6">
    <location>
        <begin position="372"/>
        <end position="390"/>
    </location>
</feature>
<dbReference type="STRING" id="456.Ljor_1191"/>
<evidence type="ECO:0000256" key="6">
    <source>
        <dbReference type="SAM" id="Phobius"/>
    </source>
</evidence>
<keyword evidence="9" id="KW-1185">Reference proteome</keyword>
<comment type="subcellular location">
    <subcellularLocation>
        <location evidence="1">Membrane</location>
        <topology evidence="1">Multi-pass membrane protein</topology>
    </subcellularLocation>
</comment>
<feature type="transmembrane region" description="Helical" evidence="6">
    <location>
        <begin position="47"/>
        <end position="71"/>
    </location>
</feature>
<organism evidence="8 9">
    <name type="scientific">Legionella jordanis</name>
    <dbReference type="NCBI Taxonomy" id="456"/>
    <lineage>
        <taxon>Bacteria</taxon>
        <taxon>Pseudomonadati</taxon>
        <taxon>Pseudomonadota</taxon>
        <taxon>Gammaproteobacteria</taxon>
        <taxon>Legionellales</taxon>
        <taxon>Legionellaceae</taxon>
        <taxon>Legionella</taxon>
    </lineage>
</organism>
<feature type="transmembrane region" description="Helical" evidence="6">
    <location>
        <begin position="304"/>
        <end position="323"/>
    </location>
</feature>
<dbReference type="RefSeq" id="WP_058470699.1">
    <property type="nucleotide sequence ID" value="NZ_CAAAIC010000012.1"/>
</dbReference>
<evidence type="ECO:0000313" key="9">
    <source>
        <dbReference type="Proteomes" id="UP000055035"/>
    </source>
</evidence>
<dbReference type="InterPro" id="IPR020846">
    <property type="entry name" value="MFS_dom"/>
</dbReference>
<feature type="transmembrane region" description="Helical" evidence="6">
    <location>
        <begin position="279"/>
        <end position="298"/>
    </location>
</feature>
<comment type="caution">
    <text evidence="8">The sequence shown here is derived from an EMBL/GenBank/DDBJ whole genome shotgun (WGS) entry which is preliminary data.</text>
</comment>
<dbReference type="InterPro" id="IPR036259">
    <property type="entry name" value="MFS_trans_sf"/>
</dbReference>
<feature type="transmembrane region" description="Helical" evidence="6">
    <location>
        <begin position="12"/>
        <end position="35"/>
    </location>
</feature>
<feature type="transmembrane region" description="Helical" evidence="6">
    <location>
        <begin position="147"/>
        <end position="167"/>
    </location>
</feature>
<dbReference type="InterPro" id="IPR011701">
    <property type="entry name" value="MFS"/>
</dbReference>
<keyword evidence="3 6" id="KW-0812">Transmembrane</keyword>
<dbReference type="EMBL" id="LNYJ01000011">
    <property type="protein sequence ID" value="KTD16885.1"/>
    <property type="molecule type" value="Genomic_DNA"/>
</dbReference>
<evidence type="ECO:0000256" key="1">
    <source>
        <dbReference type="ARBA" id="ARBA00004141"/>
    </source>
</evidence>
<evidence type="ECO:0000256" key="5">
    <source>
        <dbReference type="ARBA" id="ARBA00023136"/>
    </source>
</evidence>
<dbReference type="Gene3D" id="1.20.1250.20">
    <property type="entry name" value="MFS general substrate transporter like domains"/>
    <property type="match status" value="1"/>
</dbReference>
<feature type="transmembrane region" description="Helical" evidence="6">
    <location>
        <begin position="173"/>
        <end position="197"/>
    </location>
</feature>
<dbReference type="AlphaFoldDB" id="A0A0W0V9R1"/>
<dbReference type="PATRIC" id="fig|456.5.peg.1269"/>
<sequence>MIKHFLTVKHLPYGMLFLVSLSSSIMPPLIGPLFISQYGILPHESQYFRLNAYGFTVGFYFIGTIIGSYIWGAISDNVGTKKTLLYCLVGSIFSYLICIYALVQISFVLFMLGRTLDGIMSGRRAVILAALSQLKTPKNTVFRVAELFNAGGLLIGPILSSLVLSYADTAEPLYYYSGPLLVVLFLTIINIAIIPLVKEDRQTSQINLEEQFHLKKIMKQSVIIEYFFLQMAWYLFYIAILPFSILRMKFNSFSIGVFFSSLVLAYMLFLAIQKSLMRTLYFDVKVLALVVLIVSLIIMGQVNAQLMFFTLLNIGVVFSYSLLNPHYTTIISKISNESNQGKILGIQSAVNAVSSAIVALLSGSLMNISLNLPFYIAGGFALLVFLLVRLKSNG</sequence>
<evidence type="ECO:0000256" key="4">
    <source>
        <dbReference type="ARBA" id="ARBA00022989"/>
    </source>
</evidence>
<dbReference type="PROSITE" id="PS50850">
    <property type="entry name" value="MFS"/>
    <property type="match status" value="1"/>
</dbReference>
<reference evidence="8 9" key="1">
    <citation type="submission" date="2015-11" db="EMBL/GenBank/DDBJ databases">
        <title>Genomic analysis of 38 Legionella species identifies large and diverse effector repertoires.</title>
        <authorList>
            <person name="Burstein D."/>
            <person name="Amaro F."/>
            <person name="Zusman T."/>
            <person name="Lifshitz Z."/>
            <person name="Cohen O."/>
            <person name="Gilbert J.A."/>
            <person name="Pupko T."/>
            <person name="Shuman H.A."/>
            <person name="Segal G."/>
        </authorList>
    </citation>
    <scope>NUCLEOTIDE SEQUENCE [LARGE SCALE GENOMIC DNA]</scope>
    <source>
        <strain evidence="8 9">BL-540</strain>
    </source>
</reference>
<accession>A0A0W0V9R1</accession>
<name>A0A0W0V9R1_9GAMM</name>
<dbReference type="PANTHER" id="PTHR23504">
    <property type="entry name" value="MAJOR FACILITATOR SUPERFAMILY DOMAIN-CONTAINING PROTEIN 10"/>
    <property type="match status" value="1"/>
</dbReference>
<dbReference type="SUPFAM" id="SSF103473">
    <property type="entry name" value="MFS general substrate transporter"/>
    <property type="match status" value="1"/>
</dbReference>
<dbReference type="GO" id="GO:0016020">
    <property type="term" value="C:membrane"/>
    <property type="evidence" value="ECO:0007669"/>
    <property type="project" value="UniProtKB-SubCell"/>
</dbReference>
<feature type="transmembrane region" description="Helical" evidence="6">
    <location>
        <begin position="223"/>
        <end position="246"/>
    </location>
</feature>
<keyword evidence="5 6" id="KW-0472">Membrane</keyword>
<evidence type="ECO:0000313" key="8">
    <source>
        <dbReference type="EMBL" id="KTD16885.1"/>
    </source>
</evidence>
<dbReference type="OrthoDB" id="5653746at2"/>
<dbReference type="Proteomes" id="UP000055035">
    <property type="component" value="Unassembled WGS sequence"/>
</dbReference>
<evidence type="ECO:0000256" key="2">
    <source>
        <dbReference type="ARBA" id="ARBA00022448"/>
    </source>
</evidence>
<keyword evidence="4 6" id="KW-1133">Transmembrane helix</keyword>
<dbReference type="PANTHER" id="PTHR23504:SF15">
    <property type="entry name" value="MAJOR FACILITATOR SUPERFAMILY (MFS) PROFILE DOMAIN-CONTAINING PROTEIN"/>
    <property type="match status" value="1"/>
</dbReference>
<proteinExistence type="predicted"/>
<dbReference type="Pfam" id="PF07690">
    <property type="entry name" value="MFS_1"/>
    <property type="match status" value="1"/>
</dbReference>
<gene>
    <name evidence="8" type="ORF">Ljor_1191</name>
</gene>
<evidence type="ECO:0000256" key="3">
    <source>
        <dbReference type="ARBA" id="ARBA00022692"/>
    </source>
</evidence>
<feature type="transmembrane region" description="Helical" evidence="6">
    <location>
        <begin position="344"/>
        <end position="366"/>
    </location>
</feature>
<dbReference type="GO" id="GO:0022857">
    <property type="term" value="F:transmembrane transporter activity"/>
    <property type="evidence" value="ECO:0007669"/>
    <property type="project" value="InterPro"/>
</dbReference>
<feature type="transmembrane region" description="Helical" evidence="6">
    <location>
        <begin position="252"/>
        <end position="272"/>
    </location>
</feature>
<protein>
    <submittedName>
        <fullName evidence="8">Transporter of the major facilitator superfamily (MFS)</fullName>
    </submittedName>
</protein>
<evidence type="ECO:0000259" key="7">
    <source>
        <dbReference type="PROSITE" id="PS50850"/>
    </source>
</evidence>
<feature type="domain" description="Major facilitator superfamily (MFS) profile" evidence="7">
    <location>
        <begin position="1"/>
        <end position="394"/>
    </location>
</feature>